<proteinExistence type="inferred from homology"/>
<evidence type="ECO:0000256" key="6">
    <source>
        <dbReference type="ARBA" id="ARBA00022793"/>
    </source>
</evidence>
<accession>A0A084A984</accession>
<dbReference type="InterPro" id="IPR005128">
    <property type="entry name" value="Acetolactate_a_deCO2ase"/>
</dbReference>
<reference evidence="10 11" key="1">
    <citation type="submission" date="2014-06" db="EMBL/GenBank/DDBJ databases">
        <title>Draft genome sequence of the putrescine producing strain Lactococcus lactis subsp cremoris GE214.</title>
        <authorList>
            <person name="Ladero V."/>
            <person name="Linares D.M."/>
            <person name="del Rio B."/>
            <person name="Mayo B."/>
            <person name="Martin M.C."/>
            <person name="Fernandez M."/>
            <person name="Alvarez M.A."/>
        </authorList>
    </citation>
    <scope>NUCLEOTIDE SEQUENCE [LARGE SCALE GENOMIC DNA]</scope>
    <source>
        <strain evidence="10 11">GE214</strain>
    </source>
</reference>
<dbReference type="Gene3D" id="3.30.1330.80">
    <property type="entry name" value="Hypothetical protein, similar to alpha- acetolactate decarboxylase, domain 2"/>
    <property type="match status" value="2"/>
</dbReference>
<dbReference type="RefSeq" id="WP_042748615.1">
    <property type="nucleotide sequence ID" value="NZ_AZSI01000105.1"/>
</dbReference>
<organism evidence="10 11">
    <name type="scientific">Lactococcus cremoris subsp. cremoris GE214</name>
    <dbReference type="NCBI Taxonomy" id="1415168"/>
    <lineage>
        <taxon>Bacteria</taxon>
        <taxon>Bacillati</taxon>
        <taxon>Bacillota</taxon>
        <taxon>Bacilli</taxon>
        <taxon>Lactobacillales</taxon>
        <taxon>Streptococcaceae</taxon>
        <taxon>Lactococcus</taxon>
        <taxon>Lactococcus cremoris subsp. cremoris</taxon>
    </lineage>
</organism>
<dbReference type="GO" id="GO:0045151">
    <property type="term" value="P:acetoin biosynthetic process"/>
    <property type="evidence" value="ECO:0007669"/>
    <property type="project" value="UniProtKB-UniRule"/>
</dbReference>
<evidence type="ECO:0000256" key="1">
    <source>
        <dbReference type="ARBA" id="ARBA00001784"/>
    </source>
</evidence>
<dbReference type="PIRSF" id="PIRSF001332">
    <property type="entry name" value="Acetolac_decarb"/>
    <property type="match status" value="1"/>
</dbReference>
<evidence type="ECO:0000256" key="3">
    <source>
        <dbReference type="ARBA" id="ARBA00007106"/>
    </source>
</evidence>
<dbReference type="EMBL" id="AZSI01000105">
    <property type="protein sequence ID" value="KEY61863.1"/>
    <property type="molecule type" value="Genomic_DNA"/>
</dbReference>
<dbReference type="Proteomes" id="UP000028401">
    <property type="component" value="Unassembled WGS sequence"/>
</dbReference>
<dbReference type="PANTHER" id="PTHR35524">
    <property type="entry name" value="ALPHA-ACETOLACTATE DECARBOXYLASE"/>
    <property type="match status" value="1"/>
</dbReference>
<dbReference type="PANTHER" id="PTHR35524:SF1">
    <property type="entry name" value="ALPHA-ACETOLACTATE DECARBOXYLASE"/>
    <property type="match status" value="1"/>
</dbReference>
<gene>
    <name evidence="10" type="ORF">U725_01978</name>
</gene>
<evidence type="ECO:0000256" key="7">
    <source>
        <dbReference type="ARBA" id="ARBA00023061"/>
    </source>
</evidence>
<comment type="pathway">
    <text evidence="2 9">Polyol metabolism; (R,R)-butane-2,3-diol biosynthesis; (R,R)-butane-2,3-diol from pyruvate: step 2/3.</text>
</comment>
<name>A0A084A984_LACLC</name>
<dbReference type="EC" id="4.1.1.5" evidence="4 9"/>
<dbReference type="CDD" id="cd17299">
    <property type="entry name" value="acetolactate_decarboxylase"/>
    <property type="match status" value="1"/>
</dbReference>
<evidence type="ECO:0000256" key="5">
    <source>
        <dbReference type="ARBA" id="ARBA00020164"/>
    </source>
</evidence>
<dbReference type="PATRIC" id="fig|1415168.3.peg.2051"/>
<comment type="similarity">
    <text evidence="3 9">Belongs to the alpha-acetolactate decarboxylase family.</text>
</comment>
<keyword evidence="6 9" id="KW-0210">Decarboxylase</keyword>
<dbReference type="SUPFAM" id="SSF117856">
    <property type="entry name" value="AF0104/ALDC/Ptd012-like"/>
    <property type="match status" value="1"/>
</dbReference>
<keyword evidence="7 9" id="KW-0005">Acetoin biosynthesis</keyword>
<dbReference type="AlphaFoldDB" id="A0A084A984"/>
<evidence type="ECO:0000313" key="11">
    <source>
        <dbReference type="Proteomes" id="UP000028401"/>
    </source>
</evidence>
<sequence length="221" mass="24825">MNSRIFQHNTFTTLSSGFYKGTITLKEALTHGKVGIGTLDTANGEVTIIDGIAYHGDSENQVRLVEGNETMPYVAMVEHQPIVKFTDNSFSNSEDFLSALTKRFPTANTAYTIVMTGQFKEVTVSSKPANNTRPYDEIMADQPYFTKENISGTMLGVWAPKHLTDLFGIGFHLHFVSEDKTFTAHVQNFITENLAIELGKITQIEQEFPDEDENFDQHLFQ</sequence>
<dbReference type="Pfam" id="PF03306">
    <property type="entry name" value="AAL_decarboxy"/>
    <property type="match status" value="1"/>
</dbReference>
<evidence type="ECO:0000256" key="2">
    <source>
        <dbReference type="ARBA" id="ARBA00005170"/>
    </source>
</evidence>
<comment type="catalytic activity">
    <reaction evidence="1 9">
        <text>(2S)-2-acetolactate + H(+) = (R)-acetoin + CO2</text>
        <dbReference type="Rhea" id="RHEA:21580"/>
        <dbReference type="ChEBI" id="CHEBI:15378"/>
        <dbReference type="ChEBI" id="CHEBI:15686"/>
        <dbReference type="ChEBI" id="CHEBI:16526"/>
        <dbReference type="ChEBI" id="CHEBI:58476"/>
        <dbReference type="EC" id="4.1.1.5"/>
    </reaction>
</comment>
<dbReference type="UniPathway" id="UPA00626">
    <property type="reaction ID" value="UER00678"/>
</dbReference>
<evidence type="ECO:0000256" key="9">
    <source>
        <dbReference type="PIRNR" id="PIRNR001332"/>
    </source>
</evidence>
<comment type="caution">
    <text evidence="10">The sequence shown here is derived from an EMBL/GenBank/DDBJ whole genome shotgun (WGS) entry which is preliminary data.</text>
</comment>
<protein>
    <recommendedName>
        <fullName evidence="5 9">Alpha-acetolactate decarboxylase</fullName>
        <ecNumber evidence="4 9">4.1.1.5</ecNumber>
    </recommendedName>
</protein>
<evidence type="ECO:0000256" key="4">
    <source>
        <dbReference type="ARBA" id="ARBA00013204"/>
    </source>
</evidence>
<dbReference type="GO" id="GO:0047605">
    <property type="term" value="F:acetolactate decarboxylase activity"/>
    <property type="evidence" value="ECO:0007669"/>
    <property type="project" value="UniProtKB-UniRule"/>
</dbReference>
<evidence type="ECO:0000313" key="10">
    <source>
        <dbReference type="EMBL" id="KEY61863.1"/>
    </source>
</evidence>
<keyword evidence="8 9" id="KW-0456">Lyase</keyword>
<evidence type="ECO:0000256" key="8">
    <source>
        <dbReference type="ARBA" id="ARBA00023239"/>
    </source>
</evidence>